<evidence type="ECO:0000313" key="2">
    <source>
        <dbReference type="Proteomes" id="UP000191057"/>
    </source>
</evidence>
<gene>
    <name evidence="1" type="ORF">B4918_33335</name>
</gene>
<dbReference type="InterPro" id="IPR025960">
    <property type="entry name" value="RVT_N"/>
</dbReference>
<dbReference type="GO" id="GO:0003676">
    <property type="term" value="F:nucleic acid binding"/>
    <property type="evidence" value="ECO:0007669"/>
    <property type="project" value="InterPro"/>
</dbReference>
<dbReference type="Pfam" id="PF00078">
    <property type="entry name" value="RVT_1"/>
    <property type="match status" value="1"/>
</dbReference>
<dbReference type="EMBL" id="CP020005">
    <property type="protein sequence ID" value="AQY42716.1"/>
    <property type="molecule type" value="Genomic_DNA"/>
</dbReference>
<dbReference type="Pfam" id="PF01844">
    <property type="entry name" value="HNH"/>
    <property type="match status" value="1"/>
</dbReference>
<dbReference type="Pfam" id="PF08388">
    <property type="entry name" value="GIIM"/>
    <property type="match status" value="1"/>
</dbReference>
<geneLocation type="plasmid" evidence="1 2">
    <name>unnamed3</name>
</geneLocation>
<dbReference type="InterPro" id="IPR043502">
    <property type="entry name" value="DNA/RNA_pol_sf"/>
</dbReference>
<dbReference type="PANTHER" id="PTHR34047:SF10">
    <property type="entry name" value="GROUP II INTRON-ASSOCIATED OPEN READING FRAME"/>
    <property type="match status" value="1"/>
</dbReference>
<keyword evidence="1" id="KW-0695">RNA-directed DNA polymerase</keyword>
<dbReference type="PANTHER" id="PTHR34047">
    <property type="entry name" value="NUCLEAR INTRON MATURASE 1, MITOCHONDRIAL-RELATED"/>
    <property type="match status" value="1"/>
</dbReference>
<dbReference type="GO" id="GO:0008270">
    <property type="term" value="F:zinc ion binding"/>
    <property type="evidence" value="ECO:0007669"/>
    <property type="project" value="InterPro"/>
</dbReference>
<name>A0A9W3XMC6_BACTU</name>
<dbReference type="Gene3D" id="1.10.30.50">
    <property type="match status" value="1"/>
</dbReference>
<proteinExistence type="predicted"/>
<dbReference type="SMART" id="SM00507">
    <property type="entry name" value="HNHc"/>
    <property type="match status" value="1"/>
</dbReference>
<dbReference type="InterPro" id="IPR000477">
    <property type="entry name" value="RT_dom"/>
</dbReference>
<dbReference type="RefSeq" id="WP_079246667.1">
    <property type="nucleotide sequence ID" value="NZ_JARSYF010000084.1"/>
</dbReference>
<dbReference type="InterPro" id="IPR002711">
    <property type="entry name" value="HNH"/>
</dbReference>
<evidence type="ECO:0000313" key="1">
    <source>
        <dbReference type="EMBL" id="AQY42716.1"/>
    </source>
</evidence>
<dbReference type="CDD" id="cd00085">
    <property type="entry name" value="HNHc"/>
    <property type="match status" value="1"/>
</dbReference>
<dbReference type="SUPFAM" id="SSF56672">
    <property type="entry name" value="DNA/RNA polymerases"/>
    <property type="match status" value="1"/>
</dbReference>
<reference evidence="1 2" key="1">
    <citation type="submission" date="2017-03" db="EMBL/GenBank/DDBJ databases">
        <title>Complete genome sequence of Bacillus thuringiensis L-7601, a novel melanin producing strain.</title>
        <authorList>
            <person name="Cai J."/>
            <person name="Cao Z."/>
            <person name="Tan T."/>
        </authorList>
    </citation>
    <scope>NUCLEOTIDE SEQUENCE [LARGE SCALE GENOMIC DNA]</scope>
    <source>
        <strain evidence="1 2">L-7601</strain>
        <plasmid evidence="1 2">unnamed3</plasmid>
    </source>
</reference>
<dbReference type="InterPro" id="IPR030931">
    <property type="entry name" value="Group_II_RT_mat"/>
</dbReference>
<accession>A0A9W3XMC6</accession>
<dbReference type="GO" id="GO:0003964">
    <property type="term" value="F:RNA-directed DNA polymerase activity"/>
    <property type="evidence" value="ECO:0007669"/>
    <property type="project" value="UniProtKB-KW"/>
</dbReference>
<dbReference type="InterPro" id="IPR051083">
    <property type="entry name" value="GrpII_Intron_Splice-Mob/Def"/>
</dbReference>
<dbReference type="InterPro" id="IPR003615">
    <property type="entry name" value="HNH_nuc"/>
</dbReference>
<protein>
    <submittedName>
        <fullName evidence="1">Group II intron reverse transcriptase/maturase</fullName>
    </submittedName>
</protein>
<organism evidence="1 2">
    <name type="scientific">Bacillus thuringiensis</name>
    <dbReference type="NCBI Taxonomy" id="1428"/>
    <lineage>
        <taxon>Bacteria</taxon>
        <taxon>Bacillati</taxon>
        <taxon>Bacillota</taxon>
        <taxon>Bacilli</taxon>
        <taxon>Bacillales</taxon>
        <taxon>Bacillaceae</taxon>
        <taxon>Bacillus</taxon>
        <taxon>Bacillus cereus group</taxon>
    </lineage>
</organism>
<dbReference type="AlphaFoldDB" id="A0A9W3XMC6"/>
<dbReference type="Pfam" id="PF13655">
    <property type="entry name" value="RVT_N"/>
    <property type="match status" value="1"/>
</dbReference>
<keyword evidence="1" id="KW-0808">Transferase</keyword>
<dbReference type="GO" id="GO:0004519">
    <property type="term" value="F:endonuclease activity"/>
    <property type="evidence" value="ECO:0007669"/>
    <property type="project" value="InterPro"/>
</dbReference>
<dbReference type="Proteomes" id="UP000191057">
    <property type="component" value="Plasmid unnamed3"/>
</dbReference>
<keyword evidence="1" id="KW-0614">Plasmid</keyword>
<dbReference type="CDD" id="cd01651">
    <property type="entry name" value="RT_G2_intron"/>
    <property type="match status" value="1"/>
</dbReference>
<dbReference type="PROSITE" id="PS50878">
    <property type="entry name" value="RT_POL"/>
    <property type="match status" value="1"/>
</dbReference>
<dbReference type="InterPro" id="IPR013597">
    <property type="entry name" value="Mat_intron_G2"/>
</dbReference>
<keyword evidence="1" id="KW-0548">Nucleotidyltransferase</keyword>
<sequence length="604" mass="70663">MKTNEYVASAVSPLVDNWHSINWVKVNCYVRKLQQRIYRAEQLKQTRKVRKLQRLLLRSKANLLLSIKRVTQENKGKKTAGIDGYISNTPQERVELYNKLQVYSTRNIKVKPARRIYIPKKNGKKRPLGIPVIVDRVYQNVFKNALEPQWEAKFEMTSYGFRPKRGAHDAMSDLFVKLSRGSAKGWIFEGDFEGCFDNLNHEFIMERINNFPNNETVKEWLESGYVDNDTFHKTDKGTPQGGIISPLLANIALHGMEEEIGVRYFNTTRQGYTLYQSSVGVVRYADDFVIVCPTEEQARGMYEKLQPYLDKRGLKLAEEKTRVVHINEGFDFLGFNFRQYPTKDGDKLFIKPSLESAKNAKKKIKEVFDWGKGRETVYLIEKLNRVLQGIANYWSPTVAKVIFRDIDSYVNEKIVIYLKHRHHRTSFRKLMKMYFKPDITGVSKDRWLLTCPKDNTKQLIRMSWTKIERHVKIKQYNSPFDAMLKAYFDKRDEKIFDRENTNAKRKLAKKSKYKCRICGESLQGTEPIESNHIVPKVIGGVDSYENFELLHKSCHKTHHVLLEKYGEGKKLPKVVNYLESNGIKDMNNKKAINLMKKAFKKFRY</sequence>
<dbReference type="NCBIfam" id="TIGR04416">
    <property type="entry name" value="group_II_RT_mat"/>
    <property type="match status" value="1"/>
</dbReference>